<gene>
    <name evidence="2" type="ORF">AVDCRST_MAG58-3557</name>
</gene>
<proteinExistence type="predicted"/>
<evidence type="ECO:0000256" key="1">
    <source>
        <dbReference type="SAM" id="MobiDB-lite"/>
    </source>
</evidence>
<feature type="non-terminal residue" evidence="2">
    <location>
        <position position="99"/>
    </location>
</feature>
<feature type="compositionally biased region" description="Basic residues" evidence="1">
    <location>
        <begin position="81"/>
        <end position="91"/>
    </location>
</feature>
<evidence type="ECO:0000313" key="2">
    <source>
        <dbReference type="EMBL" id="CAA9466610.1"/>
    </source>
</evidence>
<feature type="compositionally biased region" description="Gly residues" evidence="1">
    <location>
        <begin position="33"/>
        <end position="44"/>
    </location>
</feature>
<feature type="compositionally biased region" description="Gly residues" evidence="1">
    <location>
        <begin position="61"/>
        <end position="73"/>
    </location>
</feature>
<dbReference type="EMBL" id="CADCVF010000073">
    <property type="protein sequence ID" value="CAA9466610.1"/>
    <property type="molecule type" value="Genomic_DNA"/>
</dbReference>
<dbReference type="AlphaFoldDB" id="A0A6J4RBE0"/>
<protein>
    <submittedName>
        <fullName evidence="2">Uncharacterized protein</fullName>
    </submittedName>
</protein>
<name>A0A6J4RBE0_9ACTN</name>
<feature type="compositionally biased region" description="Basic and acidic residues" evidence="1">
    <location>
        <begin position="45"/>
        <end position="60"/>
    </location>
</feature>
<feature type="region of interest" description="Disordered" evidence="1">
    <location>
        <begin position="1"/>
        <end position="99"/>
    </location>
</feature>
<organism evidence="2">
    <name type="scientific">uncultured Rubrobacteraceae bacterium</name>
    <dbReference type="NCBI Taxonomy" id="349277"/>
    <lineage>
        <taxon>Bacteria</taxon>
        <taxon>Bacillati</taxon>
        <taxon>Actinomycetota</taxon>
        <taxon>Rubrobacteria</taxon>
        <taxon>Rubrobacterales</taxon>
        <taxon>Rubrobacteraceae</taxon>
        <taxon>environmental samples</taxon>
    </lineage>
</organism>
<accession>A0A6J4RBE0</accession>
<reference evidence="2" key="1">
    <citation type="submission" date="2020-02" db="EMBL/GenBank/DDBJ databases">
        <authorList>
            <person name="Meier V. D."/>
        </authorList>
    </citation>
    <scope>NUCLEOTIDE SEQUENCE</scope>
    <source>
        <strain evidence="2">AVDCRST_MAG58</strain>
    </source>
</reference>
<feature type="non-terminal residue" evidence="2">
    <location>
        <position position="1"/>
    </location>
</feature>
<sequence length="99" mass="10353">DERVPGKFGPAARAFPTSAERAERRGRRREAGDGLGGRPGGGPRPGERAGRQGFEREAGRRAGGGGVRLGGSGLERLPGHNGRRGAGRRGWAKPFGDQL</sequence>